<gene>
    <name evidence="2" type="ORF">TIFTF001_014874</name>
</gene>
<comment type="caution">
    <text evidence="2">The sequence shown here is derived from an EMBL/GenBank/DDBJ whole genome shotgun (WGS) entry which is preliminary data.</text>
</comment>
<protein>
    <submittedName>
        <fullName evidence="2">Uncharacterized protein</fullName>
    </submittedName>
</protein>
<reference evidence="2" key="1">
    <citation type="submission" date="2023-07" db="EMBL/GenBank/DDBJ databases">
        <title>draft genome sequence of fig (Ficus carica).</title>
        <authorList>
            <person name="Takahashi T."/>
            <person name="Nishimura K."/>
        </authorList>
    </citation>
    <scope>NUCLEOTIDE SEQUENCE</scope>
</reference>
<sequence length="36" mass="3770">MLPASGEGGRDWVDAEARGSRQGPPPALGKESFDDI</sequence>
<proteinExistence type="predicted"/>
<dbReference type="EMBL" id="BTGU01000021">
    <property type="protein sequence ID" value="GMN45680.1"/>
    <property type="molecule type" value="Genomic_DNA"/>
</dbReference>
<feature type="compositionally biased region" description="Basic and acidic residues" evidence="1">
    <location>
        <begin position="8"/>
        <end position="19"/>
    </location>
</feature>
<feature type="region of interest" description="Disordered" evidence="1">
    <location>
        <begin position="1"/>
        <end position="36"/>
    </location>
</feature>
<evidence type="ECO:0000313" key="2">
    <source>
        <dbReference type="EMBL" id="GMN45680.1"/>
    </source>
</evidence>
<dbReference type="Proteomes" id="UP001187192">
    <property type="component" value="Unassembled WGS sequence"/>
</dbReference>
<organism evidence="2 3">
    <name type="scientific">Ficus carica</name>
    <name type="common">Common fig</name>
    <dbReference type="NCBI Taxonomy" id="3494"/>
    <lineage>
        <taxon>Eukaryota</taxon>
        <taxon>Viridiplantae</taxon>
        <taxon>Streptophyta</taxon>
        <taxon>Embryophyta</taxon>
        <taxon>Tracheophyta</taxon>
        <taxon>Spermatophyta</taxon>
        <taxon>Magnoliopsida</taxon>
        <taxon>eudicotyledons</taxon>
        <taxon>Gunneridae</taxon>
        <taxon>Pentapetalae</taxon>
        <taxon>rosids</taxon>
        <taxon>fabids</taxon>
        <taxon>Rosales</taxon>
        <taxon>Moraceae</taxon>
        <taxon>Ficeae</taxon>
        <taxon>Ficus</taxon>
    </lineage>
</organism>
<name>A0AA88A4R3_FICCA</name>
<accession>A0AA88A4R3</accession>
<evidence type="ECO:0000256" key="1">
    <source>
        <dbReference type="SAM" id="MobiDB-lite"/>
    </source>
</evidence>
<evidence type="ECO:0000313" key="3">
    <source>
        <dbReference type="Proteomes" id="UP001187192"/>
    </source>
</evidence>
<dbReference type="AlphaFoldDB" id="A0AA88A4R3"/>
<keyword evidence="3" id="KW-1185">Reference proteome</keyword>